<sequence length="47" mass="5016">MIVTVSSASRTPLAFVSVVMACVRVSVVIPKSPLSSINKKHCTARDE</sequence>
<organism evidence="1 2">
    <name type="scientific">Pseudochelatococcus contaminans</name>
    <dbReference type="NCBI Taxonomy" id="1538103"/>
    <lineage>
        <taxon>Bacteria</taxon>
        <taxon>Pseudomonadati</taxon>
        <taxon>Pseudomonadota</taxon>
        <taxon>Alphaproteobacteria</taxon>
        <taxon>Hyphomicrobiales</taxon>
        <taxon>Chelatococcaceae</taxon>
        <taxon>Pseudochelatococcus</taxon>
    </lineage>
</organism>
<reference evidence="1 2" key="1">
    <citation type="submission" date="2020-08" db="EMBL/GenBank/DDBJ databases">
        <title>Genomic Encyclopedia of Type Strains, Phase IV (KMG-IV): sequencing the most valuable type-strain genomes for metagenomic binning, comparative biology and taxonomic classification.</title>
        <authorList>
            <person name="Goeker M."/>
        </authorList>
    </citation>
    <scope>NUCLEOTIDE SEQUENCE [LARGE SCALE GENOMIC DNA]</scope>
    <source>
        <strain evidence="1 2">DSM 28760</strain>
    </source>
</reference>
<evidence type="ECO:0000313" key="1">
    <source>
        <dbReference type="EMBL" id="MBB3809676.1"/>
    </source>
</evidence>
<accession>A0A7W6EGV1</accession>
<dbReference type="EMBL" id="JACICC010000003">
    <property type="protein sequence ID" value="MBB3809676.1"/>
    <property type="molecule type" value="Genomic_DNA"/>
</dbReference>
<evidence type="ECO:0000313" key="2">
    <source>
        <dbReference type="Proteomes" id="UP000537592"/>
    </source>
</evidence>
<keyword evidence="2" id="KW-1185">Reference proteome</keyword>
<dbReference type="AlphaFoldDB" id="A0A7W6EGV1"/>
<dbReference type="Proteomes" id="UP000537592">
    <property type="component" value="Unassembled WGS sequence"/>
</dbReference>
<protein>
    <submittedName>
        <fullName evidence="1">Uncharacterized protein</fullName>
    </submittedName>
</protein>
<name>A0A7W6EGV1_9HYPH</name>
<gene>
    <name evidence="1" type="ORF">FHS81_001758</name>
</gene>
<comment type="caution">
    <text evidence="1">The sequence shown here is derived from an EMBL/GenBank/DDBJ whole genome shotgun (WGS) entry which is preliminary data.</text>
</comment>
<proteinExistence type="predicted"/>